<protein>
    <submittedName>
        <fullName evidence="1">Uncharacterized protein</fullName>
    </submittedName>
</protein>
<comment type="caution">
    <text evidence="1">The sequence shown here is derived from an EMBL/GenBank/DDBJ whole genome shotgun (WGS) entry which is preliminary data.</text>
</comment>
<sequence>MPETIDCSEDAKEWLDCIKECDGAEVYEDDWEVVRELVSLGLVDLGPARGPSRSWKRAVLKGQPIT</sequence>
<proteinExistence type="predicted"/>
<gene>
    <name evidence="1" type="ORF">LCGC14_2543660</name>
</gene>
<evidence type="ECO:0000313" key="1">
    <source>
        <dbReference type="EMBL" id="KKL11647.1"/>
    </source>
</evidence>
<dbReference type="EMBL" id="LAZR01041564">
    <property type="protein sequence ID" value="KKL11647.1"/>
    <property type="molecule type" value="Genomic_DNA"/>
</dbReference>
<dbReference type="AlphaFoldDB" id="A0A0F9BCR5"/>
<accession>A0A0F9BCR5</accession>
<reference evidence="1" key="1">
    <citation type="journal article" date="2015" name="Nature">
        <title>Complex archaea that bridge the gap between prokaryotes and eukaryotes.</title>
        <authorList>
            <person name="Spang A."/>
            <person name="Saw J.H."/>
            <person name="Jorgensen S.L."/>
            <person name="Zaremba-Niedzwiedzka K."/>
            <person name="Martijn J."/>
            <person name="Lind A.E."/>
            <person name="van Eijk R."/>
            <person name="Schleper C."/>
            <person name="Guy L."/>
            <person name="Ettema T.J."/>
        </authorList>
    </citation>
    <scope>NUCLEOTIDE SEQUENCE</scope>
</reference>
<organism evidence="1">
    <name type="scientific">marine sediment metagenome</name>
    <dbReference type="NCBI Taxonomy" id="412755"/>
    <lineage>
        <taxon>unclassified sequences</taxon>
        <taxon>metagenomes</taxon>
        <taxon>ecological metagenomes</taxon>
    </lineage>
</organism>
<name>A0A0F9BCR5_9ZZZZ</name>